<reference evidence="4" key="3">
    <citation type="submission" date="2020-12" db="UniProtKB">
        <authorList>
            <consortium name="EnsemblPlants"/>
        </authorList>
    </citation>
    <scope>IDENTIFICATION</scope>
</reference>
<dbReference type="Proteomes" id="UP000006727">
    <property type="component" value="Chromosome 7"/>
</dbReference>
<reference evidence="3 5" key="1">
    <citation type="journal article" date="2008" name="Science">
        <title>The Physcomitrella genome reveals evolutionary insights into the conquest of land by plants.</title>
        <authorList>
            <person name="Rensing S."/>
            <person name="Lang D."/>
            <person name="Zimmer A."/>
            <person name="Terry A."/>
            <person name="Salamov A."/>
            <person name="Shapiro H."/>
            <person name="Nishiyama T."/>
            <person name="Perroud P.-F."/>
            <person name="Lindquist E."/>
            <person name="Kamisugi Y."/>
            <person name="Tanahashi T."/>
            <person name="Sakakibara K."/>
            <person name="Fujita T."/>
            <person name="Oishi K."/>
            <person name="Shin-I T."/>
            <person name="Kuroki Y."/>
            <person name="Toyoda A."/>
            <person name="Suzuki Y."/>
            <person name="Hashimoto A."/>
            <person name="Yamaguchi K."/>
            <person name="Sugano A."/>
            <person name="Kohara Y."/>
            <person name="Fujiyama A."/>
            <person name="Anterola A."/>
            <person name="Aoki S."/>
            <person name="Ashton N."/>
            <person name="Barbazuk W.B."/>
            <person name="Barker E."/>
            <person name="Bennetzen J."/>
            <person name="Bezanilla M."/>
            <person name="Blankenship R."/>
            <person name="Cho S.H."/>
            <person name="Dutcher S."/>
            <person name="Estelle M."/>
            <person name="Fawcett J.A."/>
            <person name="Gundlach H."/>
            <person name="Hanada K."/>
            <person name="Heyl A."/>
            <person name="Hicks K.A."/>
            <person name="Hugh J."/>
            <person name="Lohr M."/>
            <person name="Mayer K."/>
            <person name="Melkozernov A."/>
            <person name="Murata T."/>
            <person name="Nelson D."/>
            <person name="Pils B."/>
            <person name="Prigge M."/>
            <person name="Reiss B."/>
            <person name="Renner T."/>
            <person name="Rombauts S."/>
            <person name="Rushton P."/>
            <person name="Sanderfoot A."/>
            <person name="Schween G."/>
            <person name="Shiu S.-H."/>
            <person name="Stueber K."/>
            <person name="Theodoulou F.L."/>
            <person name="Tu H."/>
            <person name="Van de Peer Y."/>
            <person name="Verrier P.J."/>
            <person name="Waters E."/>
            <person name="Wood A."/>
            <person name="Yang L."/>
            <person name="Cove D."/>
            <person name="Cuming A."/>
            <person name="Hasebe M."/>
            <person name="Lucas S."/>
            <person name="Mishler D.B."/>
            <person name="Reski R."/>
            <person name="Grigoriev I."/>
            <person name="Quatrano R.S."/>
            <person name="Boore J.L."/>
        </authorList>
    </citation>
    <scope>NUCLEOTIDE SEQUENCE [LARGE SCALE GENOMIC DNA]</scope>
    <source>
        <strain evidence="4 5">cv. Gransden 2004</strain>
    </source>
</reference>
<dbReference type="Gene3D" id="1.10.10.10">
    <property type="entry name" value="Winged helix-like DNA-binding domain superfamily/Winged helix DNA-binding domain"/>
    <property type="match status" value="1"/>
</dbReference>
<evidence type="ECO:0000313" key="4">
    <source>
        <dbReference type="EnsemblPlants" id="PAC:32923281.CDS.1"/>
    </source>
</evidence>
<feature type="domain" description="Transposase Tc1-like" evidence="1">
    <location>
        <begin position="72"/>
        <end position="133"/>
    </location>
</feature>
<dbReference type="InterPro" id="IPR009057">
    <property type="entry name" value="Homeodomain-like_sf"/>
</dbReference>
<keyword evidence="5" id="KW-1185">Reference proteome</keyword>
<gene>
    <name evidence="3" type="ORF">PHYPA_010019</name>
</gene>
<dbReference type="EnsemblPlants" id="Pp3c7_6370V3.1">
    <property type="protein sequence ID" value="PAC:32923281.CDS.1"/>
    <property type="gene ID" value="Pp3c7_6370"/>
</dbReference>
<protein>
    <recommendedName>
        <fullName evidence="6">Tc1-like transposase DDE domain-containing protein</fullName>
    </recommendedName>
</protein>
<reference evidence="3 5" key="2">
    <citation type="journal article" date="2018" name="Plant J.">
        <title>The Physcomitrella patens chromosome-scale assembly reveals moss genome structure and evolution.</title>
        <authorList>
            <person name="Lang D."/>
            <person name="Ullrich K.K."/>
            <person name="Murat F."/>
            <person name="Fuchs J."/>
            <person name="Jenkins J."/>
            <person name="Haas F.B."/>
            <person name="Piednoel M."/>
            <person name="Gundlach H."/>
            <person name="Van Bel M."/>
            <person name="Meyberg R."/>
            <person name="Vives C."/>
            <person name="Morata J."/>
            <person name="Symeonidi A."/>
            <person name="Hiss M."/>
            <person name="Muchero W."/>
            <person name="Kamisugi Y."/>
            <person name="Saleh O."/>
            <person name="Blanc G."/>
            <person name="Decker E.L."/>
            <person name="van Gessel N."/>
            <person name="Grimwood J."/>
            <person name="Hayes R.D."/>
            <person name="Graham S.W."/>
            <person name="Gunter L.E."/>
            <person name="McDaniel S.F."/>
            <person name="Hoernstein S.N.W."/>
            <person name="Larsson A."/>
            <person name="Li F.W."/>
            <person name="Perroud P.F."/>
            <person name="Phillips J."/>
            <person name="Ranjan P."/>
            <person name="Rokshar D.S."/>
            <person name="Rothfels C.J."/>
            <person name="Schneider L."/>
            <person name="Shu S."/>
            <person name="Stevenson D.W."/>
            <person name="Thummler F."/>
            <person name="Tillich M."/>
            <person name="Villarreal Aguilar J.C."/>
            <person name="Widiez T."/>
            <person name="Wong G.K."/>
            <person name="Wymore A."/>
            <person name="Zhang Y."/>
            <person name="Zimmer A.D."/>
            <person name="Quatrano R.S."/>
            <person name="Mayer K.F.X."/>
            <person name="Goodstein D."/>
            <person name="Casacuberta J.M."/>
            <person name="Vandepoele K."/>
            <person name="Reski R."/>
            <person name="Cuming A.C."/>
            <person name="Tuskan G.A."/>
            <person name="Maumus F."/>
            <person name="Salse J."/>
            <person name="Schmutz J."/>
            <person name="Rensing S.A."/>
        </authorList>
    </citation>
    <scope>NUCLEOTIDE SEQUENCE [LARGE SCALE GENOMIC DNA]</scope>
    <source>
        <strain evidence="4 5">cv. Gransden 2004</strain>
    </source>
</reference>
<dbReference type="InterPro" id="IPR036388">
    <property type="entry name" value="WH-like_DNA-bd_sf"/>
</dbReference>
<organism evidence="3">
    <name type="scientific">Physcomitrium patens</name>
    <name type="common">Spreading-leaved earth moss</name>
    <name type="synonym">Physcomitrella patens</name>
    <dbReference type="NCBI Taxonomy" id="3218"/>
    <lineage>
        <taxon>Eukaryota</taxon>
        <taxon>Viridiplantae</taxon>
        <taxon>Streptophyta</taxon>
        <taxon>Embryophyta</taxon>
        <taxon>Bryophyta</taxon>
        <taxon>Bryophytina</taxon>
        <taxon>Bryopsida</taxon>
        <taxon>Funariidae</taxon>
        <taxon>Funariales</taxon>
        <taxon>Funariaceae</taxon>
        <taxon>Physcomitrium</taxon>
    </lineage>
</organism>
<accession>A0A2K1KAN7</accession>
<proteinExistence type="predicted"/>
<dbReference type="InterPro" id="IPR002492">
    <property type="entry name" value="Transposase_Tc1-like"/>
</dbReference>
<dbReference type="PANTHER" id="PTHR23022:SF119">
    <property type="entry name" value="TC1-LIKE TRANSPOSASE DDE DOMAIN-CONTAINING PROTEIN"/>
    <property type="match status" value="1"/>
</dbReference>
<dbReference type="GO" id="GO:0003677">
    <property type="term" value="F:DNA binding"/>
    <property type="evidence" value="ECO:0007669"/>
    <property type="project" value="InterPro"/>
</dbReference>
<dbReference type="InterPro" id="IPR052338">
    <property type="entry name" value="Transposase_5"/>
</dbReference>
<dbReference type="STRING" id="3218.A0A2K1KAN7"/>
<dbReference type="InParanoid" id="A0A2K1KAN7"/>
<evidence type="ECO:0000313" key="3">
    <source>
        <dbReference type="EMBL" id="PNR50833.1"/>
    </source>
</evidence>
<dbReference type="Gramene" id="Pp3c7_6370V3.1">
    <property type="protein sequence ID" value="PAC:32923281.CDS.1"/>
    <property type="gene ID" value="Pp3c7_6370"/>
</dbReference>
<dbReference type="AlphaFoldDB" id="A0A2K1KAN7"/>
<dbReference type="EMBL" id="ABEU02000007">
    <property type="protein sequence ID" value="PNR50833.1"/>
    <property type="molecule type" value="Genomic_DNA"/>
</dbReference>
<name>A0A2K1KAN7_PHYPA</name>
<evidence type="ECO:0000259" key="1">
    <source>
        <dbReference type="Pfam" id="PF01498"/>
    </source>
</evidence>
<feature type="domain" description="Tc1-like transposase DDE" evidence="2">
    <location>
        <begin position="144"/>
        <end position="295"/>
    </location>
</feature>
<dbReference type="Gene3D" id="3.30.420.10">
    <property type="entry name" value="Ribonuclease H-like superfamily/Ribonuclease H"/>
    <property type="match status" value="1"/>
</dbReference>
<dbReference type="Pfam" id="PF01498">
    <property type="entry name" value="HTH_Tnp_Tc3_2"/>
    <property type="match status" value="1"/>
</dbReference>
<dbReference type="InterPro" id="IPR038717">
    <property type="entry name" value="Tc1-like_DDE_dom"/>
</dbReference>
<evidence type="ECO:0000313" key="5">
    <source>
        <dbReference type="Proteomes" id="UP000006727"/>
    </source>
</evidence>
<evidence type="ECO:0008006" key="6">
    <source>
        <dbReference type="Google" id="ProtNLM"/>
    </source>
</evidence>
<evidence type="ECO:0000259" key="2">
    <source>
        <dbReference type="Pfam" id="PF13358"/>
    </source>
</evidence>
<dbReference type="Pfam" id="PF13358">
    <property type="entry name" value="DDE_3"/>
    <property type="match status" value="1"/>
</dbReference>
<dbReference type="SUPFAM" id="SSF46689">
    <property type="entry name" value="Homeodomain-like"/>
    <property type="match status" value="1"/>
</dbReference>
<dbReference type="GO" id="GO:0006313">
    <property type="term" value="P:DNA transposition"/>
    <property type="evidence" value="ECO:0007669"/>
    <property type="project" value="InterPro"/>
</dbReference>
<sequence>MKYRTLSPMQKNQIVGMRKVGMKCKDIAEVFTAPCSTISTILSHWKVHGSVESLKSQCGRPRKLSERDFRVLCHAVSSNRRHTLVELANLVSVSRTTVRFYLRELGFRNCIAPKKLYLNVKHKADRLAFARAYESWTFEDWCNIIWTDESSFETGKNPRQIRVWRKVYEKYNWDCIAPSFKSGRSSVMVWGAFTGFDKSPLVIIPLDKRSARDFVTIVYEGVLSGFYFLHDDPEQLILMEDGAPVHRSSLPLQWRRAHGIEKLFWPANSPDLNPIENVWMVVKDLLKHHSRPNSKLEMIEKIQSVWDTISIEWLRTLISTMPYRMQAVIAAGVVVRDGR</sequence>
<dbReference type="PANTHER" id="PTHR23022">
    <property type="entry name" value="TRANSPOSABLE ELEMENT-RELATED"/>
    <property type="match status" value="1"/>
</dbReference>
<dbReference type="GO" id="GO:0015074">
    <property type="term" value="P:DNA integration"/>
    <property type="evidence" value="ECO:0007669"/>
    <property type="project" value="InterPro"/>
</dbReference>
<dbReference type="InterPro" id="IPR036397">
    <property type="entry name" value="RNaseH_sf"/>
</dbReference>